<evidence type="ECO:0000313" key="2">
    <source>
        <dbReference type="Proteomes" id="UP000664654"/>
    </source>
</evidence>
<evidence type="ECO:0000313" key="1">
    <source>
        <dbReference type="EMBL" id="MBN7826662.1"/>
    </source>
</evidence>
<proteinExistence type="predicted"/>
<sequence>MFIEDANVQLRFGFHNQYHYEYEKAEHLEQFEKKLRHIMENYA</sequence>
<dbReference type="AlphaFoldDB" id="A0A939DQS0"/>
<dbReference type="Pfam" id="PF11280">
    <property type="entry name" value="DUF3081"/>
    <property type="match status" value="1"/>
</dbReference>
<organism evidence="1 2">
    <name type="scientific">Bowmanella dokdonensis</name>
    <dbReference type="NCBI Taxonomy" id="751969"/>
    <lineage>
        <taxon>Bacteria</taxon>
        <taxon>Pseudomonadati</taxon>
        <taxon>Pseudomonadota</taxon>
        <taxon>Gammaproteobacteria</taxon>
        <taxon>Alteromonadales</taxon>
        <taxon>Alteromonadaceae</taxon>
        <taxon>Bowmanella</taxon>
    </lineage>
</organism>
<comment type="caution">
    <text evidence="1">The sequence shown here is derived from an EMBL/GenBank/DDBJ whole genome shotgun (WGS) entry which is preliminary data.</text>
</comment>
<dbReference type="EMBL" id="JAFKCV010000009">
    <property type="protein sequence ID" value="MBN7826662.1"/>
    <property type="molecule type" value="Genomic_DNA"/>
</dbReference>
<dbReference type="Proteomes" id="UP000664654">
    <property type="component" value="Unassembled WGS sequence"/>
</dbReference>
<name>A0A939DQS0_9ALTE</name>
<gene>
    <name evidence="1" type="ORF">J0A66_15610</name>
</gene>
<accession>A0A939DQS0</accession>
<reference evidence="1" key="1">
    <citation type="submission" date="2021-03" db="EMBL/GenBank/DDBJ databases">
        <title>novel species isolated from a fishpond in China.</title>
        <authorList>
            <person name="Lu H."/>
            <person name="Cai Z."/>
        </authorList>
    </citation>
    <scope>NUCLEOTIDE SEQUENCE</scope>
    <source>
        <strain evidence="1">JCM 30855</strain>
    </source>
</reference>
<protein>
    <submittedName>
        <fullName evidence="1">DUF3081 family protein</fullName>
    </submittedName>
</protein>
<keyword evidence="2" id="KW-1185">Reference proteome</keyword>
<dbReference type="InterPro" id="IPR021432">
    <property type="entry name" value="DUF3081"/>
</dbReference>